<protein>
    <submittedName>
        <fullName evidence="1">GspH/FimT family pseudopilin</fullName>
    </submittedName>
</protein>
<evidence type="ECO:0000313" key="2">
    <source>
        <dbReference type="Proteomes" id="UP000601789"/>
    </source>
</evidence>
<gene>
    <name evidence="1" type="ORF">IOD40_18745</name>
</gene>
<dbReference type="EMBL" id="JADGMQ010000021">
    <property type="protein sequence ID" value="MBI1622698.1"/>
    <property type="molecule type" value="Genomic_DNA"/>
</dbReference>
<comment type="caution">
    <text evidence="1">The sequence shown here is derived from an EMBL/GenBank/DDBJ whole genome shotgun (WGS) entry which is preliminary data.</text>
</comment>
<organism evidence="1 2">
    <name type="scientific">Aquamicrobium zhengzhouense</name>
    <dbReference type="NCBI Taxonomy" id="2781738"/>
    <lineage>
        <taxon>Bacteria</taxon>
        <taxon>Pseudomonadati</taxon>
        <taxon>Pseudomonadota</taxon>
        <taxon>Alphaproteobacteria</taxon>
        <taxon>Hyphomicrobiales</taxon>
        <taxon>Phyllobacteriaceae</taxon>
        <taxon>Aquamicrobium</taxon>
    </lineage>
</organism>
<reference evidence="1 2" key="1">
    <citation type="submission" date="2020-10" db="EMBL/GenBank/DDBJ databases">
        <title>Aquamicrobium zhengzhouensis sp. nov., a exopolysaccharide producing bacterium isolated from farmland soil.</title>
        <authorList>
            <person name="Wang X."/>
        </authorList>
    </citation>
    <scope>NUCLEOTIDE SEQUENCE [LARGE SCALE GENOMIC DNA]</scope>
    <source>
        <strain evidence="2">cd-1</strain>
    </source>
</reference>
<dbReference type="RefSeq" id="WP_210336979.1">
    <property type="nucleotide sequence ID" value="NZ_JADGMQ010000021.1"/>
</dbReference>
<sequence length="189" mass="20666">MAILLAMPALAQEMPVYEETGTIEISFGNEGMTYYTTSNTVSADPGRQVHTASWLILEPRLMGGVNISPDDVFVVIQARDSIEPRAGQATIRVEVSLDPDTLQLKKKPAPSIRFFPKGEDDFYAMTDGTFEIDSVTRIDANNFSIVASARGVMTGQTGEPVVHNPDDPVDFSARFELQRVSNRGDVSLP</sequence>
<name>A0ABS0SHB3_9HYPH</name>
<keyword evidence="2" id="KW-1185">Reference proteome</keyword>
<evidence type="ECO:0000313" key="1">
    <source>
        <dbReference type="EMBL" id="MBI1622698.1"/>
    </source>
</evidence>
<dbReference type="Proteomes" id="UP000601789">
    <property type="component" value="Unassembled WGS sequence"/>
</dbReference>
<proteinExistence type="predicted"/>
<accession>A0ABS0SHB3</accession>